<keyword evidence="3 4" id="KW-0147">Chitin-binding</keyword>
<dbReference type="PROSITE" id="PS51910">
    <property type="entry name" value="GH18_2"/>
    <property type="match status" value="1"/>
</dbReference>
<dbReference type="InterPro" id="IPR001002">
    <property type="entry name" value="Chitin-bd_1"/>
</dbReference>
<dbReference type="InterPro" id="IPR029070">
    <property type="entry name" value="Chitinase_insertion_sf"/>
</dbReference>
<dbReference type="EC" id="3.2.1.14" evidence="2"/>
<evidence type="ECO:0000256" key="4">
    <source>
        <dbReference type="PROSITE-ProRule" id="PRU00261"/>
    </source>
</evidence>
<evidence type="ECO:0000313" key="8">
    <source>
        <dbReference type="Proteomes" id="UP001629113"/>
    </source>
</evidence>
<dbReference type="PANTHER" id="PTHR11177">
    <property type="entry name" value="CHITINASE"/>
    <property type="match status" value="1"/>
</dbReference>
<keyword evidence="8" id="KW-1185">Reference proteome</keyword>
<organism evidence="7 8">
    <name type="scientific">Phlyctema vagabunda</name>
    <dbReference type="NCBI Taxonomy" id="108571"/>
    <lineage>
        <taxon>Eukaryota</taxon>
        <taxon>Fungi</taxon>
        <taxon>Dikarya</taxon>
        <taxon>Ascomycota</taxon>
        <taxon>Pezizomycotina</taxon>
        <taxon>Leotiomycetes</taxon>
        <taxon>Helotiales</taxon>
        <taxon>Dermateaceae</taxon>
        <taxon>Phlyctema</taxon>
    </lineage>
</organism>
<protein>
    <recommendedName>
        <fullName evidence="2">chitinase</fullName>
        <ecNumber evidence="2">3.2.1.14</ecNumber>
    </recommendedName>
</protein>
<dbReference type="Gene3D" id="3.10.50.10">
    <property type="match status" value="1"/>
</dbReference>
<dbReference type="CDD" id="cd11618">
    <property type="entry name" value="ChtBD1_1"/>
    <property type="match status" value="1"/>
</dbReference>
<feature type="domain" description="GH18" evidence="6">
    <location>
        <begin position="26"/>
        <end position="373"/>
    </location>
</feature>
<dbReference type="Pfam" id="PF00704">
    <property type="entry name" value="Glyco_hydro_18"/>
    <property type="match status" value="1"/>
</dbReference>
<sequence length="440" mass="47567">MPCQKGFGRCEIVAPPKCGGSTASKGRKIAYYQAGNVERSCQAISPSQINTTGLTHLILAFASIDPKSFIVTARNTADIDLYPKFTKLKTKKLQTWIAIGGGSFSSRESKTYTTWSDMVSSANNRATFVKSLVAFLRLWGFQGVDLDWEFPGIDTGGQTTDLVNFVALAKEIRSAFGKKYGLSVSLPPDFASLRKFEPKALEPYVDFFGLMAYDLHGPWDASNLGKFIRPQTALPEIETSALPLWYDAVSPSKINLGLAYYGRGYTVSSTSCMGIDCAYTQPSIQGPCTRSPGLLSLREIEGLIARRKLVPKLLAEQGIKQLTWDNQWMGYDDFETMALKMKWADSRCLGGTSVWSIDMHSGAGSIPFGDNSGDPNPKSWDTPVVSTAPLVKSPDATCGTGTNYTCLSSTFGNCCSLHGYCGSAAAYCGTGCQAGFGKCS</sequence>
<dbReference type="InterPro" id="IPR017853">
    <property type="entry name" value="GH"/>
</dbReference>
<dbReference type="PROSITE" id="PS50941">
    <property type="entry name" value="CHIT_BIND_I_2"/>
    <property type="match status" value="1"/>
</dbReference>
<dbReference type="Gene3D" id="3.30.60.10">
    <property type="entry name" value="Endochitinase-like"/>
    <property type="match status" value="1"/>
</dbReference>
<keyword evidence="4" id="KW-1015">Disulfide bond</keyword>
<comment type="similarity">
    <text evidence="1">Belongs to the glycosyl hydrolase 18 family. Chitinase class V subfamily.</text>
</comment>
<proteinExistence type="inferred from homology"/>
<dbReference type="SUPFAM" id="SSF57016">
    <property type="entry name" value="Plant lectins/antimicrobial peptides"/>
    <property type="match status" value="1"/>
</dbReference>
<dbReference type="InterPro" id="IPR050314">
    <property type="entry name" value="Glycosyl_Hydrlase_18"/>
</dbReference>
<dbReference type="Proteomes" id="UP001629113">
    <property type="component" value="Unassembled WGS sequence"/>
</dbReference>
<dbReference type="InterPro" id="IPR011583">
    <property type="entry name" value="Chitinase_II/V-like_cat"/>
</dbReference>
<comment type="caution">
    <text evidence="7">The sequence shown here is derived from an EMBL/GenBank/DDBJ whole genome shotgun (WGS) entry which is preliminary data.</text>
</comment>
<dbReference type="EMBL" id="JBFCZG010000001">
    <property type="protein sequence ID" value="KAL3427907.1"/>
    <property type="molecule type" value="Genomic_DNA"/>
</dbReference>
<dbReference type="InterPro" id="IPR001223">
    <property type="entry name" value="Glyco_hydro18_cat"/>
</dbReference>
<comment type="caution">
    <text evidence="4">Lacks conserved residue(s) required for the propagation of feature annotation.</text>
</comment>
<name>A0ABR4PX21_9HELO</name>
<evidence type="ECO:0000313" key="7">
    <source>
        <dbReference type="EMBL" id="KAL3427907.1"/>
    </source>
</evidence>
<dbReference type="PANTHER" id="PTHR11177:SF333">
    <property type="entry name" value="CHITINASE"/>
    <property type="match status" value="1"/>
</dbReference>
<evidence type="ECO:0000256" key="2">
    <source>
        <dbReference type="ARBA" id="ARBA00012729"/>
    </source>
</evidence>
<accession>A0ABR4PX21</accession>
<dbReference type="InterPro" id="IPR036861">
    <property type="entry name" value="Endochitinase-like_sf"/>
</dbReference>
<dbReference type="SUPFAM" id="SSF54556">
    <property type="entry name" value="Chitinase insertion domain"/>
    <property type="match status" value="1"/>
</dbReference>
<gene>
    <name evidence="7" type="ORF">PVAG01_01416</name>
</gene>
<evidence type="ECO:0000256" key="1">
    <source>
        <dbReference type="ARBA" id="ARBA00008682"/>
    </source>
</evidence>
<feature type="disulfide bond" evidence="4">
    <location>
        <begin position="414"/>
        <end position="428"/>
    </location>
</feature>
<dbReference type="SUPFAM" id="SSF51445">
    <property type="entry name" value="(Trans)glycosidases"/>
    <property type="match status" value="1"/>
</dbReference>
<evidence type="ECO:0000259" key="5">
    <source>
        <dbReference type="PROSITE" id="PS50941"/>
    </source>
</evidence>
<evidence type="ECO:0000256" key="3">
    <source>
        <dbReference type="ARBA" id="ARBA00022669"/>
    </source>
</evidence>
<evidence type="ECO:0000259" key="6">
    <source>
        <dbReference type="PROSITE" id="PS51910"/>
    </source>
</evidence>
<feature type="domain" description="Chitin-binding type-1" evidence="5">
    <location>
        <begin position="395"/>
        <end position="440"/>
    </location>
</feature>
<reference evidence="7 8" key="1">
    <citation type="submission" date="2024-06" db="EMBL/GenBank/DDBJ databases">
        <title>Complete genome of Phlyctema vagabunda strain 19-DSS-EL-015.</title>
        <authorList>
            <person name="Fiorenzani C."/>
        </authorList>
    </citation>
    <scope>NUCLEOTIDE SEQUENCE [LARGE SCALE GENOMIC DNA]</scope>
    <source>
        <strain evidence="7 8">19-DSS-EL-015</strain>
    </source>
</reference>
<dbReference type="SMART" id="SM00636">
    <property type="entry name" value="Glyco_18"/>
    <property type="match status" value="1"/>
</dbReference>
<dbReference type="Gene3D" id="3.20.20.80">
    <property type="entry name" value="Glycosidases"/>
    <property type="match status" value="1"/>
</dbReference>